<dbReference type="Proteomes" id="UP000671879">
    <property type="component" value="Chromosome"/>
</dbReference>
<keyword evidence="1" id="KW-0812">Transmembrane</keyword>
<keyword evidence="3" id="KW-1185">Reference proteome</keyword>
<keyword evidence="1" id="KW-1133">Transmembrane helix</keyword>
<proteinExistence type="predicted"/>
<dbReference type="KEGG" id="aram:KAR29_05350"/>
<dbReference type="AlphaFoldDB" id="A0A9Q7AJ10"/>
<sequence>MMASSAYKKYFLPGLISQSVVVAGGYGTGRELVEYFVNYGSLGGVLGMALVTTVLWSLVFAVSYEFARTFKVYDYRSFFKELLGPGWVLYEACYIVLLLIVLGVVGATSGSIFMQSFGLPPLVGAALFLGGVATLTFFGSYVIEVAMSWWSYLLYAVFLVFLLVGLSQVGGQIGANLFSGEIKEGWALGGFKYAFYNMGTFPAILFALNYIENRKEAVLSGIMTSVITILPGFFLYLVIMGFYPAILETELPTYAILEKIAPWLLPVYMVVLFGTMIETGAGFIHAVNERINAWLVDRKGTGLTRANRGLLGGLMALVGLGIASFGLIGLIAKGYGTISWGFFILHGVALFTIGIYKIGRKKVDAR</sequence>
<evidence type="ECO:0008006" key="4">
    <source>
        <dbReference type="Google" id="ProtNLM"/>
    </source>
</evidence>
<feature type="transmembrane region" description="Helical" evidence="1">
    <location>
        <begin position="152"/>
        <end position="173"/>
    </location>
</feature>
<evidence type="ECO:0000313" key="3">
    <source>
        <dbReference type="Proteomes" id="UP000671879"/>
    </source>
</evidence>
<organism evidence="2 3">
    <name type="scientific">Aminithiophilus ramosus</name>
    <dbReference type="NCBI Taxonomy" id="3029084"/>
    <lineage>
        <taxon>Bacteria</taxon>
        <taxon>Thermotogati</taxon>
        <taxon>Synergistota</taxon>
        <taxon>Synergistia</taxon>
        <taxon>Synergistales</taxon>
        <taxon>Aminithiophilaceae</taxon>
        <taxon>Aminithiophilus</taxon>
    </lineage>
</organism>
<accession>A0A9Q7AJ10</accession>
<feature type="transmembrane region" description="Helical" evidence="1">
    <location>
        <begin position="39"/>
        <end position="67"/>
    </location>
</feature>
<feature type="transmembrane region" description="Helical" evidence="1">
    <location>
        <begin position="338"/>
        <end position="356"/>
    </location>
</feature>
<feature type="transmembrane region" description="Helical" evidence="1">
    <location>
        <begin position="88"/>
        <end position="113"/>
    </location>
</feature>
<reference evidence="3" key="1">
    <citation type="submission" date="2021-04" db="EMBL/GenBank/DDBJ databases">
        <title>A novel Synergistetes isolate from a pyrite-forming mixed culture.</title>
        <authorList>
            <person name="Bunk B."/>
            <person name="Sproer C."/>
            <person name="Spring S."/>
            <person name="Pester M."/>
        </authorList>
    </citation>
    <scope>NUCLEOTIDE SEQUENCE [LARGE SCALE GENOMIC DNA]</scope>
    <source>
        <strain evidence="3">J.5.4.2-T.3.5.2</strain>
    </source>
</reference>
<evidence type="ECO:0000256" key="1">
    <source>
        <dbReference type="SAM" id="Phobius"/>
    </source>
</evidence>
<gene>
    <name evidence="2" type="ORF">KAR29_05350</name>
</gene>
<dbReference type="PANTHER" id="PTHR37814:SF1">
    <property type="entry name" value="MEMBRANE PROTEIN"/>
    <property type="match status" value="1"/>
</dbReference>
<keyword evidence="1" id="KW-0472">Membrane</keyword>
<feature type="transmembrane region" description="Helical" evidence="1">
    <location>
        <begin position="193"/>
        <end position="211"/>
    </location>
</feature>
<evidence type="ECO:0000313" key="2">
    <source>
        <dbReference type="EMBL" id="QTX33694.1"/>
    </source>
</evidence>
<protein>
    <recommendedName>
        <fullName evidence="4">Membrane protein YkvI</fullName>
    </recommendedName>
</protein>
<dbReference type="EMBL" id="CP072943">
    <property type="protein sequence ID" value="QTX33694.1"/>
    <property type="molecule type" value="Genomic_DNA"/>
</dbReference>
<name>A0A9Q7AJ10_9BACT</name>
<dbReference type="InterPro" id="IPR038728">
    <property type="entry name" value="YkvI-like"/>
</dbReference>
<feature type="transmembrane region" description="Helical" evidence="1">
    <location>
        <begin position="263"/>
        <end position="288"/>
    </location>
</feature>
<feature type="transmembrane region" description="Helical" evidence="1">
    <location>
        <begin position="218"/>
        <end position="243"/>
    </location>
</feature>
<dbReference type="PANTHER" id="PTHR37814">
    <property type="entry name" value="CONSERVED MEMBRANE PROTEIN"/>
    <property type="match status" value="1"/>
</dbReference>
<feature type="transmembrane region" description="Helical" evidence="1">
    <location>
        <begin position="309"/>
        <end position="332"/>
    </location>
</feature>
<feature type="transmembrane region" description="Helical" evidence="1">
    <location>
        <begin position="119"/>
        <end position="143"/>
    </location>
</feature>